<reference evidence="3 4" key="1">
    <citation type="submission" date="2013-06" db="EMBL/GenBank/DDBJ databases">
        <title>Rumen cellulosomics: divergent fiber-degrading strategies revealed by comparative genome-wide analysis of six Ruminococcal strains.</title>
        <authorList>
            <person name="Dassa B."/>
            <person name="Borovok I."/>
            <person name="Lamed R."/>
            <person name="Flint H."/>
            <person name="Yeoman C.J."/>
            <person name="White B."/>
            <person name="Bayer E.A."/>
        </authorList>
    </citation>
    <scope>NUCLEOTIDE SEQUENCE [LARGE SCALE GENOMIC DNA]</scope>
    <source>
        <strain evidence="3 4">SY3</strain>
    </source>
</reference>
<dbReference type="Gene3D" id="3.40.33.10">
    <property type="entry name" value="CAP"/>
    <property type="match status" value="1"/>
</dbReference>
<dbReference type="EMBL" id="JEOB01000003">
    <property type="protein sequence ID" value="EXM38790.1"/>
    <property type="molecule type" value="Genomic_DNA"/>
</dbReference>
<feature type="chain" id="PRO_5014213868" evidence="1">
    <location>
        <begin position="29"/>
        <end position="873"/>
    </location>
</feature>
<dbReference type="Pfam" id="PF00404">
    <property type="entry name" value="Dockerin_1"/>
    <property type="match status" value="1"/>
</dbReference>
<sequence>MIKNLFRGLFTAAIASAAALSAMVCAEAYELERHTQSEIKEMYQKMYFDLHDVPAYSEAYSTKKPTYAGKLEQDTLDDGLDSVNFCRYLAGLPYDVELDESYNELAQNASLIIYINQMLSHTPTKPAVMSDEVFALAKQGSGDSNIGKGYLNIQASVVEGYMFDTDKNNISKLGHRRWILNPDMQKTGLGAVYDGTAMYVRDKTRKDKFTGDYICWPPSNMPNEFVSIDEKNGYAYSVTLSTKVYSAPKRDKVRVTLTSKLTGKTMTFDNKSPNDVSKLIGYFDVSDANIASNNNCIIFNPGVFPKNDVIDITITGIYDKEGKERPISYKVNYFDLLDEEDYTLAFPKDSYEVEIGDSLLIKAYDHPLITGGYRIWHSCDSGGYLRDYIDDIQSGGNIYLIPKKEGVLSFYAGDGKDFFDDVSCKVTITHKHTRGSWIVEKGPTAMEPGYRYKECSECHKKVDGEVMPATSVAAAEIEFADETHIYTNSAVEPKIKVHSSGKRLIEGTDYTVSYKNNNAVGTGHLTIRGMGYFNGTKTVDFLISRRAPVQLSRQDITVKTSGIVYTGEAIEPKITIKESTYTLQKDKDYTVEYSDNTEVGTGKLTITGKGDYLGSLSYTFKIEPADIGYPWSIEKIEDVKYTGKPLKIKFELRSPVSGAAMVEGRDYTVSCKNNVNIGTATITVVGIGNYNGTASMNFNIVSPEDYKGPDDRDDVIEIECNTVLSIKGGDSNTQVVFIDSKGAVIKENAASDGTMYADLPEGEYVVWILGYSCRPVKTALTVGSSLSTADVKLYRYGDITRDGKININDISMAAAFIKGKRVPADEEQSDLSDVNRDGKQSIADITKIAAHAKGKRILVVDEGFVIPELADMA</sequence>
<dbReference type="OrthoDB" id="1766522at2"/>
<evidence type="ECO:0000313" key="2">
    <source>
        <dbReference type="EMBL" id="EXM38319.1"/>
    </source>
</evidence>
<feature type="signal peptide" evidence="1">
    <location>
        <begin position="1"/>
        <end position="28"/>
    </location>
</feature>
<dbReference type="InterPro" id="IPR002105">
    <property type="entry name" value="Dockerin_1_rpt"/>
</dbReference>
<dbReference type="InterPro" id="IPR036439">
    <property type="entry name" value="Dockerin_dom_sf"/>
</dbReference>
<dbReference type="CDD" id="cd05379">
    <property type="entry name" value="CAP_bacterial"/>
    <property type="match status" value="1"/>
</dbReference>
<name>A0A011WP39_RUMAL</name>
<comment type="caution">
    <text evidence="3">The sequence shown here is derived from an EMBL/GenBank/DDBJ whole genome shotgun (WGS) entry which is preliminary data.</text>
</comment>
<dbReference type="EMBL" id="JEOB01000004">
    <property type="protein sequence ID" value="EXM38319.1"/>
    <property type="molecule type" value="Genomic_DNA"/>
</dbReference>
<proteinExistence type="predicted"/>
<accession>A0A011WP39</accession>
<evidence type="ECO:0000313" key="3">
    <source>
        <dbReference type="EMBL" id="EXM38790.1"/>
    </source>
</evidence>
<gene>
    <name evidence="3" type="ORF">RASY3_10535</name>
    <name evidence="2" type="ORF">RASY3_19225</name>
</gene>
<evidence type="ECO:0000256" key="1">
    <source>
        <dbReference type="SAM" id="SignalP"/>
    </source>
</evidence>
<keyword evidence="1" id="KW-0732">Signal</keyword>
<organism evidence="3 4">
    <name type="scientific">Ruminococcus albus SY3</name>
    <dbReference type="NCBI Taxonomy" id="1341156"/>
    <lineage>
        <taxon>Bacteria</taxon>
        <taxon>Bacillati</taxon>
        <taxon>Bacillota</taxon>
        <taxon>Clostridia</taxon>
        <taxon>Eubacteriales</taxon>
        <taxon>Oscillospiraceae</taxon>
        <taxon>Ruminococcus</taxon>
    </lineage>
</organism>
<dbReference type="CDD" id="cd14256">
    <property type="entry name" value="Dockerin_I"/>
    <property type="match status" value="1"/>
</dbReference>
<keyword evidence="4" id="KW-1185">Reference proteome</keyword>
<dbReference type="GO" id="GO:0000272">
    <property type="term" value="P:polysaccharide catabolic process"/>
    <property type="evidence" value="ECO:0007669"/>
    <property type="project" value="InterPro"/>
</dbReference>
<dbReference type="Proteomes" id="UP000021369">
    <property type="component" value="Unassembled WGS sequence"/>
</dbReference>
<dbReference type="GO" id="GO:0004553">
    <property type="term" value="F:hydrolase activity, hydrolyzing O-glycosyl compounds"/>
    <property type="evidence" value="ECO:0007669"/>
    <property type="project" value="InterPro"/>
</dbReference>
<protein>
    <submittedName>
        <fullName evidence="3">Dockerin</fullName>
    </submittedName>
</protein>
<dbReference type="AlphaFoldDB" id="A0A011WP39"/>
<dbReference type="RefSeq" id="WP_037287969.1">
    <property type="nucleotide sequence ID" value="NZ_JEOB01000003.1"/>
</dbReference>
<evidence type="ECO:0000313" key="4">
    <source>
        <dbReference type="Proteomes" id="UP000021369"/>
    </source>
</evidence>
<dbReference type="SUPFAM" id="SSF63446">
    <property type="entry name" value="Type I dockerin domain"/>
    <property type="match status" value="1"/>
</dbReference>
<dbReference type="PATRIC" id="fig|1341156.4.peg.2052"/>
<dbReference type="InterPro" id="IPR035940">
    <property type="entry name" value="CAP_sf"/>
</dbReference>
<dbReference type="Gene3D" id="1.10.1330.10">
    <property type="entry name" value="Dockerin domain"/>
    <property type="match status" value="1"/>
</dbReference>